<dbReference type="InterPro" id="IPR004610">
    <property type="entry name" value="RecJ"/>
</dbReference>
<evidence type="ECO:0000313" key="9">
    <source>
        <dbReference type="EMBL" id="MPW24563.1"/>
    </source>
</evidence>
<keyword evidence="4" id="KW-0378">Hydrolase</keyword>
<dbReference type="Pfam" id="PF01368">
    <property type="entry name" value="DHH"/>
    <property type="match status" value="1"/>
</dbReference>
<proteinExistence type="inferred from homology"/>
<dbReference type="PANTHER" id="PTHR30255">
    <property type="entry name" value="SINGLE-STRANDED-DNA-SPECIFIC EXONUCLEASE RECJ"/>
    <property type="match status" value="1"/>
</dbReference>
<dbReference type="Proteomes" id="UP000440004">
    <property type="component" value="Unassembled WGS sequence"/>
</dbReference>
<feature type="domain" description="DDH" evidence="6">
    <location>
        <begin position="63"/>
        <end position="222"/>
    </location>
</feature>
<dbReference type="Gene3D" id="3.90.1640.30">
    <property type="match status" value="1"/>
</dbReference>
<dbReference type="GO" id="GO:0006310">
    <property type="term" value="P:DNA recombination"/>
    <property type="evidence" value="ECO:0007669"/>
    <property type="project" value="InterPro"/>
</dbReference>
<dbReference type="Pfam" id="PF02272">
    <property type="entry name" value="DHHA1"/>
    <property type="match status" value="1"/>
</dbReference>
<evidence type="ECO:0000259" key="8">
    <source>
        <dbReference type="Pfam" id="PF17768"/>
    </source>
</evidence>
<reference evidence="9 10" key="1">
    <citation type="submission" date="2019-10" db="EMBL/GenBank/DDBJ databases">
        <title>Alkalibaculum tamaniensis sp.nov., a new alkaliphilic acetogen, isolated on methoxylated aromatics from a mud volcano.</title>
        <authorList>
            <person name="Khomyakova M.A."/>
            <person name="Merkel A.Y."/>
            <person name="Bonch-Osmolovskaya E.A."/>
            <person name="Slobodkin A.I."/>
        </authorList>
    </citation>
    <scope>NUCLEOTIDE SEQUENCE [LARGE SCALE GENOMIC DNA]</scope>
    <source>
        <strain evidence="9 10">M08DMB</strain>
    </source>
</reference>
<accession>A0A6A7K5Y8</accession>
<comment type="similarity">
    <text evidence="1">Belongs to the RecJ family.</text>
</comment>
<dbReference type="InterPro" id="IPR051673">
    <property type="entry name" value="SSDNA_exonuclease_RecJ"/>
</dbReference>
<evidence type="ECO:0000256" key="4">
    <source>
        <dbReference type="ARBA" id="ARBA00022801"/>
    </source>
</evidence>
<dbReference type="GO" id="GO:0006281">
    <property type="term" value="P:DNA repair"/>
    <property type="evidence" value="ECO:0007669"/>
    <property type="project" value="InterPro"/>
</dbReference>
<dbReference type="Gene3D" id="3.10.310.30">
    <property type="match status" value="1"/>
</dbReference>
<feature type="domain" description="RecJ OB" evidence="8">
    <location>
        <begin position="446"/>
        <end position="568"/>
    </location>
</feature>
<evidence type="ECO:0000256" key="3">
    <source>
        <dbReference type="ARBA" id="ARBA00022722"/>
    </source>
</evidence>
<evidence type="ECO:0000256" key="1">
    <source>
        <dbReference type="ARBA" id="ARBA00005915"/>
    </source>
</evidence>
<evidence type="ECO:0000259" key="7">
    <source>
        <dbReference type="Pfam" id="PF02272"/>
    </source>
</evidence>
<dbReference type="EMBL" id="WHNX01000002">
    <property type="protein sequence ID" value="MPW24563.1"/>
    <property type="molecule type" value="Genomic_DNA"/>
</dbReference>
<name>A0A6A7K5Y8_9FIRM</name>
<dbReference type="InterPro" id="IPR001667">
    <property type="entry name" value="DDH_dom"/>
</dbReference>
<dbReference type="GO" id="GO:0003676">
    <property type="term" value="F:nucleic acid binding"/>
    <property type="evidence" value="ECO:0007669"/>
    <property type="project" value="InterPro"/>
</dbReference>
<dbReference type="GO" id="GO:0008409">
    <property type="term" value="F:5'-3' exonuclease activity"/>
    <property type="evidence" value="ECO:0007669"/>
    <property type="project" value="InterPro"/>
</dbReference>
<dbReference type="InterPro" id="IPR038763">
    <property type="entry name" value="DHH_sf"/>
</dbReference>
<dbReference type="InterPro" id="IPR003156">
    <property type="entry name" value="DHHA1_dom"/>
</dbReference>
<evidence type="ECO:0000259" key="6">
    <source>
        <dbReference type="Pfam" id="PF01368"/>
    </source>
</evidence>
<dbReference type="SUPFAM" id="SSF64182">
    <property type="entry name" value="DHH phosphoesterases"/>
    <property type="match status" value="1"/>
</dbReference>
<keyword evidence="5 9" id="KW-0269">Exonuclease</keyword>
<keyword evidence="10" id="KW-1185">Reference proteome</keyword>
<dbReference type="InterPro" id="IPR041122">
    <property type="entry name" value="RecJ_OB"/>
</dbReference>
<evidence type="ECO:0000256" key="5">
    <source>
        <dbReference type="ARBA" id="ARBA00022839"/>
    </source>
</evidence>
<evidence type="ECO:0000313" key="10">
    <source>
        <dbReference type="Proteomes" id="UP000440004"/>
    </source>
</evidence>
<sequence length="572" mass="64017">MSSQLKISEEVCRVMVNRGITSKDTISQYLTPVIENLHNPKTMLDLEKAVNILTEAINTGKSIRIVSDYDVDGVISCYVLIRAIKRCGGIIDYVIPHRVEDGYGINERIVQQAAADSIDILITCDNGISAFNAIDLAKSLGITVIITDHHQIPYKLDENNNKIYQVPCADAIVNPKQIKCQYPFKELCGAGVVFKLIQYLYEVMKIPNDESINLLQYVAIATICDIVDLVGENRIIAKNGLEMLNNTENLGLKELIKVSKQDKNKITSYTLGFILGPCINAVGRLDSGDKAVELLLSQDETKVEALGNELYELNMKRRALTEEGFNRIIESIENSTVKNHKVKIFYDEEIHESVAGIIAGRVKDKYHVPVIILTDSGGVAKGSGRSIDSYNIYEELSSCSDILEKYGGHSMAAGLSIKELNIPHLRDRLNERFNISEEDLIPKLPIDVFMPFERITHNLIQELEVLEPFGKGNGKPVFGDKDVRIIKGKIFGKNSNVLSLKLVSSSKGIFDGIYFGDIDKFNKYIKENFGSKELENVYNGSRNTIKLDIAYFPKLNTYRGNSTTQIHILHFK</sequence>
<feature type="domain" description="DHHA1" evidence="7">
    <location>
        <begin position="341"/>
        <end position="433"/>
    </location>
</feature>
<comment type="caution">
    <text evidence="9">The sequence shown here is derived from an EMBL/GenBank/DDBJ whole genome shotgun (WGS) entry which is preliminary data.</text>
</comment>
<evidence type="ECO:0000256" key="2">
    <source>
        <dbReference type="ARBA" id="ARBA00019841"/>
    </source>
</evidence>
<organism evidence="9 10">
    <name type="scientific">Alkalibaculum sporogenes</name>
    <dbReference type="NCBI Taxonomy" id="2655001"/>
    <lineage>
        <taxon>Bacteria</taxon>
        <taxon>Bacillati</taxon>
        <taxon>Bacillota</taxon>
        <taxon>Clostridia</taxon>
        <taxon>Eubacteriales</taxon>
        <taxon>Eubacteriaceae</taxon>
        <taxon>Alkalibaculum</taxon>
    </lineage>
</organism>
<dbReference type="PANTHER" id="PTHR30255:SF2">
    <property type="entry name" value="SINGLE-STRANDED-DNA-SPECIFIC EXONUCLEASE RECJ"/>
    <property type="match status" value="1"/>
</dbReference>
<gene>
    <name evidence="9" type="primary">recJ</name>
    <name evidence="9" type="ORF">GC105_01985</name>
</gene>
<protein>
    <recommendedName>
        <fullName evidence="2">Single-stranded-DNA-specific exonuclease RecJ</fullName>
    </recommendedName>
</protein>
<dbReference type="NCBIfam" id="TIGR00644">
    <property type="entry name" value="recJ"/>
    <property type="match status" value="1"/>
</dbReference>
<dbReference type="Pfam" id="PF17768">
    <property type="entry name" value="RecJ_OB"/>
    <property type="match status" value="1"/>
</dbReference>
<keyword evidence="3" id="KW-0540">Nuclease</keyword>
<dbReference type="AlphaFoldDB" id="A0A6A7K5Y8"/>